<evidence type="ECO:0008006" key="3">
    <source>
        <dbReference type="Google" id="ProtNLM"/>
    </source>
</evidence>
<feature type="transmembrane region" description="Helical" evidence="1">
    <location>
        <begin position="43"/>
        <end position="70"/>
    </location>
</feature>
<feature type="transmembrane region" description="Helical" evidence="1">
    <location>
        <begin position="90"/>
        <end position="115"/>
    </location>
</feature>
<keyword evidence="1" id="KW-0812">Transmembrane</keyword>
<proteinExistence type="predicted"/>
<dbReference type="PANTHER" id="PTHR37314:SF4">
    <property type="entry name" value="UPF0700 TRANSMEMBRANE PROTEIN YOAK"/>
    <property type="match status" value="1"/>
</dbReference>
<protein>
    <recommendedName>
        <fullName evidence="3">DUF1275 domain-containing protein</fullName>
    </recommendedName>
</protein>
<reference evidence="2" key="1">
    <citation type="submission" date="2023-06" db="EMBL/GenBank/DDBJ databases">
        <title>Gordonia sp. nov. and Pseudochrobactrum sp. nov., two species isolated from the burying beetle Nicrophorus vespilloides.</title>
        <authorList>
            <person name="Poehlein A."/>
            <person name="Guzman J."/>
            <person name="Daniel R."/>
            <person name="Vilcinskas A."/>
        </authorList>
    </citation>
    <scope>NUCLEOTIDE SEQUENCE</scope>
    <source>
        <strain evidence="2">MP11Mi</strain>
    </source>
</reference>
<name>A0AA97CVX1_9ACTN</name>
<feature type="transmembrane region" description="Helical" evidence="1">
    <location>
        <begin position="209"/>
        <end position="232"/>
    </location>
</feature>
<organism evidence="2">
    <name type="scientific">Gordonia sp. MP11Mi</name>
    <dbReference type="NCBI Taxonomy" id="3022769"/>
    <lineage>
        <taxon>Bacteria</taxon>
        <taxon>Bacillati</taxon>
        <taxon>Actinomycetota</taxon>
        <taxon>Actinomycetes</taxon>
        <taxon>Mycobacteriales</taxon>
        <taxon>Gordoniaceae</taxon>
        <taxon>Gordonia</taxon>
    </lineage>
</organism>
<keyword evidence="1" id="KW-1133">Transmembrane helix</keyword>
<accession>A0AA97CVX1</accession>
<dbReference type="InterPro" id="IPR010699">
    <property type="entry name" value="DUF1275"/>
</dbReference>
<feature type="transmembrane region" description="Helical" evidence="1">
    <location>
        <begin position="154"/>
        <end position="173"/>
    </location>
</feature>
<evidence type="ECO:0000313" key="2">
    <source>
        <dbReference type="EMBL" id="WOC12031.1"/>
    </source>
</evidence>
<feature type="transmembrane region" description="Helical" evidence="1">
    <location>
        <begin position="238"/>
        <end position="255"/>
    </location>
</feature>
<sequence>MAAVSPWLQNRAMPLLRGNYSTRRTASGPIVSRASAIGSDARLSWLLAGVAGMVGAVAFLHSAGYFVTFMTGNTERAIVSWFDVSNTAQVTGAGALAAIALIISFVVGVWTASYCRRRFWANHPHGPTVLTTAGLLIAAAVDFAFHGFQDSDVRFVPILIITFAIGALNTSFVKNDEVSVPLSYVTGTLVKFGQGVERHATGNGTIFDWLGYALVYAGFLTGAAIGGALSSILSGPQVILAAGLLCGATAVVTFVHSDHKAILG</sequence>
<evidence type="ECO:0000256" key="1">
    <source>
        <dbReference type="SAM" id="Phobius"/>
    </source>
</evidence>
<dbReference type="AlphaFoldDB" id="A0AA97CVX1"/>
<feature type="transmembrane region" description="Helical" evidence="1">
    <location>
        <begin position="127"/>
        <end position="148"/>
    </location>
</feature>
<dbReference type="Pfam" id="PF06912">
    <property type="entry name" value="DUF1275"/>
    <property type="match status" value="1"/>
</dbReference>
<dbReference type="PANTHER" id="PTHR37314">
    <property type="entry name" value="SLR0142 PROTEIN"/>
    <property type="match status" value="1"/>
</dbReference>
<keyword evidence="1" id="KW-0472">Membrane</keyword>
<dbReference type="EMBL" id="CP128986">
    <property type="protein sequence ID" value="WOC12031.1"/>
    <property type="molecule type" value="Genomic_DNA"/>
</dbReference>
<gene>
    <name evidence="2" type="ORF">MP11Mi_11130</name>
</gene>